<name>A0A5C4JBS2_9ACTN</name>
<comment type="caution">
    <text evidence="4">The sequence shown here is derived from an EMBL/GenBank/DDBJ whole genome shotgun (WGS) entry which is preliminary data.</text>
</comment>
<feature type="domain" description="Leucine-binding protein" evidence="3">
    <location>
        <begin position="54"/>
        <end position="388"/>
    </location>
</feature>
<evidence type="ECO:0000313" key="4">
    <source>
        <dbReference type="EMBL" id="TMR00613.1"/>
    </source>
</evidence>
<dbReference type="SUPFAM" id="SSF53822">
    <property type="entry name" value="Periplasmic binding protein-like I"/>
    <property type="match status" value="1"/>
</dbReference>
<protein>
    <submittedName>
        <fullName evidence="4">Branched-chain amino acid ABC transporter substrate-binding protein</fullName>
    </submittedName>
</protein>
<dbReference type="Pfam" id="PF13458">
    <property type="entry name" value="Peripla_BP_6"/>
    <property type="match status" value="1"/>
</dbReference>
<dbReference type="RefSeq" id="WP_138645981.1">
    <property type="nucleotide sequence ID" value="NZ_VCKW01000073.1"/>
</dbReference>
<evidence type="ECO:0000256" key="2">
    <source>
        <dbReference type="ARBA" id="ARBA00022729"/>
    </source>
</evidence>
<sequence length="423" mass="44845">MSTRVVGRRAFIRGAGMVGGAVALSGIAGCAKSDQTTPAASGGTINKDAINFVGLYGTSGAQAELGKEAVDGLRLVPALYGGKLAGRRLEVVTYDTQEKIDDAVRRTRESSSAGARFFFGGLLSNVALAVSDEANRAGGLFATAAGADEITGKECRSGTFRWAVATYGAVQETVRRLAEQQPSLRRWYTITPDYVFGQSLLAAAKEVFRARGIEHVGNSFHGLDATEFSGYVNNAVAARPDVLCILNFGAQSTTTIKQAVSFGVKKKMTILLVWSGGLSQFRALGADTMEGIYAGAQYWHTLDTPENKRFVEAFRREHDGANPGYGHAVGYATAKMIADGVQKAGSADPAAVAKALEGTRFAGLTGQETIRAQDHQVVRDYLLLRGRKKSAMADDDDLMELVSRGASVVPAERTGCTLRPLGS</sequence>
<gene>
    <name evidence="4" type="ORF">ETD83_16310</name>
</gene>
<dbReference type="PROSITE" id="PS51318">
    <property type="entry name" value="TAT"/>
    <property type="match status" value="1"/>
</dbReference>
<dbReference type="InterPro" id="IPR051010">
    <property type="entry name" value="BCAA_transport"/>
</dbReference>
<reference evidence="4 5" key="1">
    <citation type="submission" date="2019-05" db="EMBL/GenBank/DDBJ databases">
        <title>Draft genome sequence of Actinomadura sp. 14C53.</title>
        <authorList>
            <person name="Saricaoglu S."/>
            <person name="Isik K."/>
        </authorList>
    </citation>
    <scope>NUCLEOTIDE SEQUENCE [LARGE SCALE GENOMIC DNA]</scope>
    <source>
        <strain evidence="4 5">14C53</strain>
    </source>
</reference>
<dbReference type="InterPro" id="IPR028082">
    <property type="entry name" value="Peripla_BP_I"/>
</dbReference>
<evidence type="ECO:0000313" key="5">
    <source>
        <dbReference type="Proteomes" id="UP000309174"/>
    </source>
</evidence>
<dbReference type="PANTHER" id="PTHR30483:SF6">
    <property type="entry name" value="PERIPLASMIC BINDING PROTEIN OF ABC TRANSPORTER FOR NATURAL AMINO ACIDS"/>
    <property type="match status" value="1"/>
</dbReference>
<dbReference type="PROSITE" id="PS51257">
    <property type="entry name" value="PROKAR_LIPOPROTEIN"/>
    <property type="match status" value="1"/>
</dbReference>
<accession>A0A5C4JBS2</accession>
<dbReference type="Proteomes" id="UP000309174">
    <property type="component" value="Unassembled WGS sequence"/>
</dbReference>
<organism evidence="4 5">
    <name type="scientific">Actinomadura soli</name>
    <dbReference type="NCBI Taxonomy" id="2508997"/>
    <lineage>
        <taxon>Bacteria</taxon>
        <taxon>Bacillati</taxon>
        <taxon>Actinomycetota</taxon>
        <taxon>Actinomycetes</taxon>
        <taxon>Streptosporangiales</taxon>
        <taxon>Thermomonosporaceae</taxon>
        <taxon>Actinomadura</taxon>
    </lineage>
</organism>
<dbReference type="AlphaFoldDB" id="A0A5C4JBS2"/>
<comment type="similarity">
    <text evidence="1">Belongs to the leucine-binding protein family.</text>
</comment>
<evidence type="ECO:0000256" key="1">
    <source>
        <dbReference type="ARBA" id="ARBA00010062"/>
    </source>
</evidence>
<evidence type="ECO:0000259" key="3">
    <source>
        <dbReference type="Pfam" id="PF13458"/>
    </source>
</evidence>
<keyword evidence="2" id="KW-0732">Signal</keyword>
<dbReference type="InterPro" id="IPR028081">
    <property type="entry name" value="Leu-bd"/>
</dbReference>
<dbReference type="PANTHER" id="PTHR30483">
    <property type="entry name" value="LEUCINE-SPECIFIC-BINDING PROTEIN"/>
    <property type="match status" value="1"/>
</dbReference>
<dbReference type="OrthoDB" id="3759485at2"/>
<keyword evidence="5" id="KW-1185">Reference proteome</keyword>
<dbReference type="Gene3D" id="3.40.50.2300">
    <property type="match status" value="2"/>
</dbReference>
<dbReference type="InterPro" id="IPR006311">
    <property type="entry name" value="TAT_signal"/>
</dbReference>
<proteinExistence type="inferred from homology"/>
<dbReference type="EMBL" id="VCKW01000073">
    <property type="protein sequence ID" value="TMR00613.1"/>
    <property type="molecule type" value="Genomic_DNA"/>
</dbReference>